<evidence type="ECO:0000256" key="3">
    <source>
        <dbReference type="ARBA" id="ARBA00022475"/>
    </source>
</evidence>
<feature type="transmembrane region" description="Helical" evidence="10">
    <location>
        <begin position="290"/>
        <end position="323"/>
    </location>
</feature>
<dbReference type="PANTHER" id="PTHR32024:SF1">
    <property type="entry name" value="KTR SYSTEM POTASSIUM UPTAKE PROTEIN B"/>
    <property type="match status" value="1"/>
</dbReference>
<dbReference type="GO" id="GO:0005886">
    <property type="term" value="C:plasma membrane"/>
    <property type="evidence" value="ECO:0007669"/>
    <property type="project" value="UniProtKB-SubCell"/>
</dbReference>
<evidence type="ECO:0000256" key="5">
    <source>
        <dbReference type="ARBA" id="ARBA00022692"/>
    </source>
</evidence>
<dbReference type="Proteomes" id="UP000628775">
    <property type="component" value="Unassembled WGS sequence"/>
</dbReference>
<keyword evidence="7 10" id="KW-1133">Transmembrane helix</keyword>
<dbReference type="PANTHER" id="PTHR32024">
    <property type="entry name" value="TRK SYSTEM POTASSIUM UPTAKE PROTEIN TRKG-RELATED"/>
    <property type="match status" value="1"/>
</dbReference>
<evidence type="ECO:0000313" key="11">
    <source>
        <dbReference type="EMBL" id="GGE43996.1"/>
    </source>
</evidence>
<name>A0A8J2YI04_9BACL</name>
<feature type="transmembrane region" description="Helical" evidence="10">
    <location>
        <begin position="225"/>
        <end position="245"/>
    </location>
</feature>
<evidence type="ECO:0000256" key="7">
    <source>
        <dbReference type="ARBA" id="ARBA00022989"/>
    </source>
</evidence>
<dbReference type="Pfam" id="PF02386">
    <property type="entry name" value="TrkH"/>
    <property type="match status" value="1"/>
</dbReference>
<reference evidence="11" key="1">
    <citation type="journal article" date="2014" name="Int. J. Syst. Evol. Microbiol.">
        <title>Complete genome sequence of Corynebacterium casei LMG S-19264T (=DSM 44701T), isolated from a smear-ripened cheese.</title>
        <authorList>
            <consortium name="US DOE Joint Genome Institute (JGI-PGF)"/>
            <person name="Walter F."/>
            <person name="Albersmeier A."/>
            <person name="Kalinowski J."/>
            <person name="Ruckert C."/>
        </authorList>
    </citation>
    <scope>NUCLEOTIDE SEQUENCE</scope>
    <source>
        <strain evidence="11">CGMCC 1.15371</strain>
    </source>
</reference>
<keyword evidence="5 10" id="KW-0812">Transmembrane</keyword>
<evidence type="ECO:0000256" key="6">
    <source>
        <dbReference type="ARBA" id="ARBA00022958"/>
    </source>
</evidence>
<keyword evidence="8" id="KW-0406">Ion transport</keyword>
<dbReference type="EMBL" id="BMIR01000010">
    <property type="protein sequence ID" value="GGE43996.1"/>
    <property type="molecule type" value="Genomic_DNA"/>
</dbReference>
<feature type="transmembrane region" description="Helical" evidence="10">
    <location>
        <begin position="15"/>
        <end position="35"/>
    </location>
</feature>
<dbReference type="GO" id="GO:0015379">
    <property type="term" value="F:potassium:chloride symporter activity"/>
    <property type="evidence" value="ECO:0007669"/>
    <property type="project" value="InterPro"/>
</dbReference>
<evidence type="ECO:0000256" key="1">
    <source>
        <dbReference type="ARBA" id="ARBA00004651"/>
    </source>
</evidence>
<evidence type="ECO:0000256" key="4">
    <source>
        <dbReference type="ARBA" id="ARBA00022538"/>
    </source>
</evidence>
<feature type="transmembrane region" description="Helical" evidence="10">
    <location>
        <begin position="74"/>
        <end position="98"/>
    </location>
</feature>
<accession>A0A8J2YI04</accession>
<feature type="transmembrane region" description="Helical" evidence="10">
    <location>
        <begin position="42"/>
        <end position="62"/>
    </location>
</feature>
<evidence type="ECO:0000313" key="12">
    <source>
        <dbReference type="Proteomes" id="UP000628775"/>
    </source>
</evidence>
<feature type="transmembrane region" description="Helical" evidence="10">
    <location>
        <begin position="190"/>
        <end position="213"/>
    </location>
</feature>
<evidence type="ECO:0000256" key="10">
    <source>
        <dbReference type="SAM" id="Phobius"/>
    </source>
</evidence>
<gene>
    <name evidence="11" type="primary">ktrB</name>
    <name evidence="11" type="ORF">GCM10011391_23500</name>
</gene>
<keyword evidence="2" id="KW-0813">Transport</keyword>
<keyword evidence="4" id="KW-0633">Potassium transport</keyword>
<evidence type="ECO:0000256" key="8">
    <source>
        <dbReference type="ARBA" id="ARBA00023065"/>
    </source>
</evidence>
<comment type="subcellular location">
    <subcellularLocation>
        <location evidence="1">Cell membrane</location>
        <topology evidence="1">Multi-pass membrane protein</topology>
    </subcellularLocation>
</comment>
<feature type="transmembrane region" description="Helical" evidence="10">
    <location>
        <begin position="129"/>
        <end position="149"/>
    </location>
</feature>
<keyword evidence="3" id="KW-1003">Cell membrane</keyword>
<keyword evidence="6" id="KW-0630">Potassium</keyword>
<keyword evidence="12" id="KW-1185">Reference proteome</keyword>
<protein>
    <submittedName>
        <fullName evidence="11">Ktr system potassium uptake protein B</fullName>
    </submittedName>
</protein>
<dbReference type="RefSeq" id="WP_229672554.1">
    <property type="nucleotide sequence ID" value="NZ_BMIR01000010.1"/>
</dbReference>
<proteinExistence type="predicted"/>
<evidence type="ECO:0000256" key="9">
    <source>
        <dbReference type="ARBA" id="ARBA00023136"/>
    </source>
</evidence>
<dbReference type="InterPro" id="IPR003445">
    <property type="entry name" value="Cat_transpt"/>
</dbReference>
<feature type="transmembrane region" description="Helical" evidence="10">
    <location>
        <begin position="344"/>
        <end position="365"/>
    </location>
</feature>
<feature type="transmembrane region" description="Helical" evidence="10">
    <location>
        <begin position="399"/>
        <end position="423"/>
    </location>
</feature>
<keyword evidence="9 10" id="KW-0472">Membrane</keyword>
<dbReference type="AlphaFoldDB" id="A0A8J2YI04"/>
<organism evidence="11 12">
    <name type="scientific">Pullulanibacillus camelliae</name>
    <dbReference type="NCBI Taxonomy" id="1707096"/>
    <lineage>
        <taxon>Bacteria</taxon>
        <taxon>Bacillati</taxon>
        <taxon>Bacillota</taxon>
        <taxon>Bacilli</taxon>
        <taxon>Bacillales</taxon>
        <taxon>Sporolactobacillaceae</taxon>
        <taxon>Pullulanibacillus</taxon>
    </lineage>
</organism>
<comment type="caution">
    <text evidence="11">The sequence shown here is derived from an EMBL/GenBank/DDBJ whole genome shotgun (WGS) entry which is preliminary data.</text>
</comment>
<evidence type="ECO:0000256" key="2">
    <source>
        <dbReference type="ARBA" id="ARBA00022448"/>
    </source>
</evidence>
<dbReference type="NCBIfam" id="TIGR00933">
    <property type="entry name" value="2a38"/>
    <property type="match status" value="1"/>
</dbReference>
<reference evidence="11" key="2">
    <citation type="submission" date="2020-09" db="EMBL/GenBank/DDBJ databases">
        <authorList>
            <person name="Sun Q."/>
            <person name="Zhou Y."/>
        </authorList>
    </citation>
    <scope>NUCLEOTIDE SEQUENCE</scope>
    <source>
        <strain evidence="11">CGMCC 1.15371</strain>
    </source>
</reference>
<dbReference type="InterPro" id="IPR004772">
    <property type="entry name" value="TrkH"/>
</dbReference>
<sequence>MFDRFKVVNLSPPQIIVLVYIVIIIIGALLLAVPFSTTHSLSFLNALFTATSAMTITGLSVVDTGQTFTLFGQLVILLLIQIGGLGIMTFAMFFFMLLGRKIGLKERILMQQSMNQTEIGGIIYLAKRLLLYSIITELIGTFFLTLRWGPEMGWLRGFYQALFHSVSSFNNAGFSTWSDSLNRYAGDPTVNIVITFLFMIGGIGFTVLIDIWTKKHFKQLTLQSKVMLVGTLAINLISVIAVFILEYSNPHTLGPLSFHDKLWAAYFQGTMPRTAGFSTVDVGSLHHPTLFLMCLLMFIGAGSGSTGGGIKLTTFVTMLLCVIYFLRGKSDVVIFKRTIPQSTIVRALAITFLSCSVIFIAIFILDITEKAPLLEIMFEAVSAFGTTGATMGLTPHLSLLGRIVIIFVMLIGKLGPLTLAFSFSRQQTTLIRHPKENILTG</sequence>